<dbReference type="PRINTS" id="PR00344">
    <property type="entry name" value="BCTRLSENSOR"/>
</dbReference>
<comment type="caution">
    <text evidence="12">The sequence shown here is derived from an EMBL/GenBank/DDBJ whole genome shotgun (WGS) entry which is preliminary data.</text>
</comment>
<dbReference type="SMART" id="SM00388">
    <property type="entry name" value="HisKA"/>
    <property type="match status" value="1"/>
</dbReference>
<keyword evidence="4" id="KW-0597">Phosphoprotein</keyword>
<dbReference type="SMART" id="SM00387">
    <property type="entry name" value="HATPase_c"/>
    <property type="match status" value="1"/>
</dbReference>
<dbReference type="PANTHER" id="PTHR43547:SF2">
    <property type="entry name" value="HYBRID SIGNAL TRANSDUCTION HISTIDINE KINASE C"/>
    <property type="match status" value="1"/>
</dbReference>
<dbReference type="Pfam" id="PF00512">
    <property type="entry name" value="HisKA"/>
    <property type="match status" value="1"/>
</dbReference>
<accession>A0A6L3V3M8</accession>
<proteinExistence type="predicted"/>
<dbReference type="SUPFAM" id="SSF47384">
    <property type="entry name" value="Homodimeric domain of signal transducing histidine kinase"/>
    <property type="match status" value="1"/>
</dbReference>
<dbReference type="PROSITE" id="PS50109">
    <property type="entry name" value="HIS_KIN"/>
    <property type="match status" value="1"/>
</dbReference>
<evidence type="ECO:0000256" key="10">
    <source>
        <dbReference type="SAM" id="MobiDB-lite"/>
    </source>
</evidence>
<evidence type="ECO:0000256" key="6">
    <source>
        <dbReference type="ARBA" id="ARBA00022741"/>
    </source>
</evidence>
<comment type="subcellular location">
    <subcellularLocation>
        <location evidence="2">Cell membrane</location>
        <topology evidence="2">Multi-pass membrane protein</topology>
    </subcellularLocation>
</comment>
<dbReference type="SUPFAM" id="SSF55874">
    <property type="entry name" value="ATPase domain of HSP90 chaperone/DNA topoisomerase II/histidine kinase"/>
    <property type="match status" value="1"/>
</dbReference>
<keyword evidence="5" id="KW-0808">Transferase</keyword>
<dbReference type="CDD" id="cd00082">
    <property type="entry name" value="HisKA"/>
    <property type="match status" value="1"/>
</dbReference>
<dbReference type="InterPro" id="IPR003594">
    <property type="entry name" value="HATPase_dom"/>
</dbReference>
<dbReference type="OrthoDB" id="9815750at2"/>
<keyword evidence="13" id="KW-1185">Reference proteome</keyword>
<dbReference type="InterPro" id="IPR003661">
    <property type="entry name" value="HisK_dim/P_dom"/>
</dbReference>
<feature type="domain" description="Histidine kinase" evidence="11">
    <location>
        <begin position="30"/>
        <end position="232"/>
    </location>
</feature>
<feature type="region of interest" description="Disordered" evidence="10">
    <location>
        <begin position="1"/>
        <end position="21"/>
    </location>
</feature>
<dbReference type="InterPro" id="IPR005467">
    <property type="entry name" value="His_kinase_dom"/>
</dbReference>
<evidence type="ECO:0000256" key="3">
    <source>
        <dbReference type="ARBA" id="ARBA00012438"/>
    </source>
</evidence>
<evidence type="ECO:0000313" key="12">
    <source>
        <dbReference type="EMBL" id="KAB2331536.1"/>
    </source>
</evidence>
<dbReference type="InterPro" id="IPR004358">
    <property type="entry name" value="Sig_transdc_His_kin-like_C"/>
</dbReference>
<reference evidence="12 13" key="1">
    <citation type="journal article" date="2016" name="Antonie Van Leeuwenhoek">
        <title>Bacillus depressus sp. nov., isolated from soil of a sunflower field.</title>
        <authorList>
            <person name="Wei X."/>
            <person name="Xin D."/>
            <person name="Xin Y."/>
            <person name="Zhang H."/>
            <person name="Wang T."/>
            <person name="Zhang J."/>
        </authorList>
    </citation>
    <scope>NUCLEOTIDE SEQUENCE [LARGE SCALE GENOMIC DNA]</scope>
    <source>
        <strain evidence="12 13">BZ1</strain>
    </source>
</reference>
<evidence type="ECO:0000256" key="1">
    <source>
        <dbReference type="ARBA" id="ARBA00000085"/>
    </source>
</evidence>
<sequence>MLSIENNRNQTDEEIQDIPRQTESMTSATELAHEIRNPLTAVKGFIQLLKPHLIEIGKEQYADLAIEEINRANDLLFDFLNTSKSQNTKTEVPLNKLLENMAMLYQMNKIQIDVSLSIRNPTVLANERQLKQVLANVIKNAIEAAPQDVGRITLSSDYNDSSAFIIIEDNGTGMTKQEMQNLFTPFYSSKDTGTGIGLPICKKIIEEHGGSVQISSLEGKGTMFKIELPIYKRKTDCSDYIE</sequence>
<gene>
    <name evidence="12" type="ORF">F7731_18265</name>
</gene>
<organism evidence="12 13">
    <name type="scientific">Cytobacillus depressus</name>
    <dbReference type="NCBI Taxonomy" id="1602942"/>
    <lineage>
        <taxon>Bacteria</taxon>
        <taxon>Bacillati</taxon>
        <taxon>Bacillota</taxon>
        <taxon>Bacilli</taxon>
        <taxon>Bacillales</taxon>
        <taxon>Bacillaceae</taxon>
        <taxon>Cytobacillus</taxon>
    </lineage>
</organism>
<dbReference type="Proteomes" id="UP000481030">
    <property type="component" value="Unassembled WGS sequence"/>
</dbReference>
<keyword evidence="9" id="KW-0902">Two-component regulatory system</keyword>
<protein>
    <recommendedName>
        <fullName evidence="3">histidine kinase</fullName>
        <ecNumber evidence="3">2.7.13.3</ecNumber>
    </recommendedName>
</protein>
<dbReference type="CDD" id="cd00075">
    <property type="entry name" value="HATPase"/>
    <property type="match status" value="1"/>
</dbReference>
<dbReference type="EMBL" id="WBOS01000011">
    <property type="protein sequence ID" value="KAB2331536.1"/>
    <property type="molecule type" value="Genomic_DNA"/>
</dbReference>
<evidence type="ECO:0000259" key="11">
    <source>
        <dbReference type="PROSITE" id="PS50109"/>
    </source>
</evidence>
<dbReference type="InterPro" id="IPR036890">
    <property type="entry name" value="HATPase_C_sf"/>
</dbReference>
<dbReference type="Gene3D" id="1.10.287.130">
    <property type="match status" value="1"/>
</dbReference>
<dbReference type="GO" id="GO:0000155">
    <property type="term" value="F:phosphorelay sensor kinase activity"/>
    <property type="evidence" value="ECO:0007669"/>
    <property type="project" value="InterPro"/>
</dbReference>
<dbReference type="GO" id="GO:0005886">
    <property type="term" value="C:plasma membrane"/>
    <property type="evidence" value="ECO:0007669"/>
    <property type="project" value="UniProtKB-SubCell"/>
</dbReference>
<evidence type="ECO:0000256" key="7">
    <source>
        <dbReference type="ARBA" id="ARBA00022777"/>
    </source>
</evidence>
<dbReference type="AlphaFoldDB" id="A0A6L3V3M8"/>
<comment type="catalytic activity">
    <reaction evidence="1">
        <text>ATP + protein L-histidine = ADP + protein N-phospho-L-histidine.</text>
        <dbReference type="EC" id="2.7.13.3"/>
    </reaction>
</comment>
<dbReference type="PANTHER" id="PTHR43547">
    <property type="entry name" value="TWO-COMPONENT HISTIDINE KINASE"/>
    <property type="match status" value="1"/>
</dbReference>
<dbReference type="RefSeq" id="WP_151536236.1">
    <property type="nucleotide sequence ID" value="NZ_WBOS01000011.1"/>
</dbReference>
<dbReference type="InterPro" id="IPR036097">
    <property type="entry name" value="HisK_dim/P_sf"/>
</dbReference>
<evidence type="ECO:0000256" key="8">
    <source>
        <dbReference type="ARBA" id="ARBA00022840"/>
    </source>
</evidence>
<keyword evidence="6" id="KW-0547">Nucleotide-binding</keyword>
<dbReference type="Gene3D" id="3.30.565.10">
    <property type="entry name" value="Histidine kinase-like ATPase, C-terminal domain"/>
    <property type="match status" value="1"/>
</dbReference>
<keyword evidence="8" id="KW-0067">ATP-binding</keyword>
<keyword evidence="7" id="KW-0418">Kinase</keyword>
<dbReference type="FunFam" id="3.30.565.10:FF:000006">
    <property type="entry name" value="Sensor histidine kinase WalK"/>
    <property type="match status" value="1"/>
</dbReference>
<dbReference type="EC" id="2.7.13.3" evidence="3"/>
<dbReference type="GO" id="GO:0005524">
    <property type="term" value="F:ATP binding"/>
    <property type="evidence" value="ECO:0007669"/>
    <property type="project" value="UniProtKB-KW"/>
</dbReference>
<dbReference type="Pfam" id="PF02518">
    <property type="entry name" value="HATPase_c"/>
    <property type="match status" value="1"/>
</dbReference>
<evidence type="ECO:0000313" key="13">
    <source>
        <dbReference type="Proteomes" id="UP000481030"/>
    </source>
</evidence>
<evidence type="ECO:0000256" key="9">
    <source>
        <dbReference type="ARBA" id="ARBA00023012"/>
    </source>
</evidence>
<evidence type="ECO:0000256" key="4">
    <source>
        <dbReference type="ARBA" id="ARBA00022553"/>
    </source>
</evidence>
<evidence type="ECO:0000256" key="5">
    <source>
        <dbReference type="ARBA" id="ARBA00022679"/>
    </source>
</evidence>
<name>A0A6L3V3M8_9BACI</name>
<evidence type="ECO:0000256" key="2">
    <source>
        <dbReference type="ARBA" id="ARBA00004651"/>
    </source>
</evidence>